<feature type="region of interest" description="Disordered" evidence="1">
    <location>
        <begin position="578"/>
        <end position="604"/>
    </location>
</feature>
<organism evidence="2 3">
    <name type="scientific">Phaeosphaeria nodorum (strain SN15 / ATCC MYA-4574 / FGSC 10173)</name>
    <name type="common">Glume blotch fungus</name>
    <name type="synonym">Parastagonospora nodorum</name>
    <dbReference type="NCBI Taxonomy" id="321614"/>
    <lineage>
        <taxon>Eukaryota</taxon>
        <taxon>Fungi</taxon>
        <taxon>Dikarya</taxon>
        <taxon>Ascomycota</taxon>
        <taxon>Pezizomycotina</taxon>
        <taxon>Dothideomycetes</taxon>
        <taxon>Pleosporomycetidae</taxon>
        <taxon>Pleosporales</taxon>
        <taxon>Pleosporineae</taxon>
        <taxon>Phaeosphaeriaceae</taxon>
        <taxon>Parastagonospora</taxon>
    </lineage>
</organism>
<evidence type="ECO:0000313" key="3">
    <source>
        <dbReference type="Proteomes" id="UP000001055"/>
    </source>
</evidence>
<dbReference type="KEGG" id="pno:SNOG_07449"/>
<sequence length="604" mass="67050">MESLEEAPGSPHSTRSQVFDKRRSMRLGFTPRTATVRQVYSTPHLRDSFIHKLRHLRRGKNLEEDGGSLKCVCEATTAAQSATPDHSVHGRALKVVSCIINLGRQPETFGHENLFRGGAPDNNEATSDDVVAHERGLAHQDGGVGVVSNRRLETAVAHRRSAPTPKDPTKRQTTYIAPGNFASSKNEFVEQSKMNDNMAPELGATMVDLRSDLEWLDAGTSLHRDFSVRNGAYHGENIQNHRDSTLSIQEEFERGTFATSSNLRYNQDMEGLQALDSLPELDREYQSSDSGHSNSDDLMAKHLTPAESMRDLLPKDMAGRFGSFYSVSNDAKEPRLNILPDEMDWTYTLSGTQVSRFSWGSSVYSDAGEDSVEPDHVWWKPRPLVVNKEIGSPPPIPERNPLRLMQRLSNGFPKSFGENMRRSRNIHNLHLDLNAPSKSSKTNSWRTPGSSKNRSQVPSSKQTPNPNSGVALQPSSALPGHILEAMRSTPQSTEAMRRPRDRKKGRKSGRTSEKTTKHSSTGIPDRHAKQPMEARGHLRSKSEPFPASGANKSLPSKWNESMPSEGCIRRTCITGLANEVKPRRSVPNLAINKQLPPLPVTNES</sequence>
<feature type="compositionally biased region" description="Basic residues" evidence="1">
    <location>
        <begin position="499"/>
        <end position="509"/>
    </location>
</feature>
<proteinExistence type="predicted"/>
<dbReference type="EMBL" id="CH445335">
    <property type="protein sequence ID" value="EAT84915.1"/>
    <property type="molecule type" value="Genomic_DNA"/>
</dbReference>
<feature type="region of interest" description="Disordered" evidence="1">
    <location>
        <begin position="431"/>
        <end position="564"/>
    </location>
</feature>
<dbReference type="VEuPathDB" id="FungiDB:JI435_074490"/>
<dbReference type="Proteomes" id="UP000001055">
    <property type="component" value="Unassembled WGS sequence"/>
</dbReference>
<feature type="region of interest" description="Disordered" evidence="1">
    <location>
        <begin position="1"/>
        <end position="23"/>
    </location>
</feature>
<accession>Q0ULB5</accession>
<feature type="compositionally biased region" description="Polar residues" evidence="1">
    <location>
        <begin position="436"/>
        <end position="476"/>
    </location>
</feature>
<dbReference type="AlphaFoldDB" id="Q0ULB5"/>
<dbReference type="GeneID" id="5974675"/>
<evidence type="ECO:0000256" key="1">
    <source>
        <dbReference type="SAM" id="MobiDB-lite"/>
    </source>
</evidence>
<reference evidence="3" key="1">
    <citation type="journal article" date="2007" name="Plant Cell">
        <title>Dothideomycete-plant interactions illuminated by genome sequencing and EST analysis of the wheat pathogen Stagonospora nodorum.</title>
        <authorList>
            <person name="Hane J.K."/>
            <person name="Lowe R.G."/>
            <person name="Solomon P.S."/>
            <person name="Tan K.C."/>
            <person name="Schoch C.L."/>
            <person name="Spatafora J.W."/>
            <person name="Crous P.W."/>
            <person name="Kodira C."/>
            <person name="Birren B.W."/>
            <person name="Galagan J.E."/>
            <person name="Torriani S.F."/>
            <person name="McDonald B.A."/>
            <person name="Oliver R.P."/>
        </authorList>
    </citation>
    <scope>NUCLEOTIDE SEQUENCE [LARGE SCALE GENOMIC DNA]</scope>
    <source>
        <strain evidence="3">SN15 / ATCC MYA-4574 / FGSC 10173</strain>
    </source>
</reference>
<feature type="compositionally biased region" description="Basic and acidic residues" evidence="1">
    <location>
        <begin position="524"/>
        <end position="542"/>
    </location>
</feature>
<evidence type="ECO:0000313" key="2">
    <source>
        <dbReference type="EMBL" id="EAT84915.1"/>
    </source>
</evidence>
<feature type="compositionally biased region" description="Polar residues" evidence="1">
    <location>
        <begin position="550"/>
        <end position="562"/>
    </location>
</feature>
<gene>
    <name evidence="2" type="ORF">SNOG_07449</name>
</gene>
<name>Q0ULB5_PHANO</name>
<dbReference type="HOGENOM" id="CLU_452057_0_0_1"/>
<dbReference type="RefSeq" id="XP_001797782.1">
    <property type="nucleotide sequence ID" value="XM_001797730.1"/>
</dbReference>
<protein>
    <submittedName>
        <fullName evidence="2">Uncharacterized protein</fullName>
    </submittedName>
</protein>
<dbReference type="InParanoid" id="Q0ULB5"/>